<evidence type="ECO:0000256" key="6">
    <source>
        <dbReference type="SAM" id="Coils"/>
    </source>
</evidence>
<sequence length="381" mass="44146">METFIKVQLYNLIQKSPTVLDFVYSQTIDFYGNFESVNIKNEWLSPDFLIKLGYTTNEIESNKILWEDVVFKEDVEVINLALVKIKEETSFILPIRYLHKNGYLLNTKFIGFRVKDNKKSEVVLGAHNFLIDFDAFENEKQLIEKQNLNIKNLENKNKELTQFSYLASHDLQQPLNNIISYLSILEENKNRLDDLEQLSITVIKKSSYKMKRYITSLLEYSIIGTKAREDKVVLNEVFSSVKEILADQIKEKNAVLDFPSNNLIMIGNQNDIHLLFLNLIENSIKFTKNEVDTKIVIDCKSENDDFLFSISDNGIGIDKIDNNKVFDIFFKINNEDNFKGIGMGLAICKKIIELYAGKIWIDSELNKGTIVYFSLPKITFC</sequence>
<dbReference type="Pfam" id="PF02518">
    <property type="entry name" value="HATPase_c"/>
    <property type="match status" value="1"/>
</dbReference>
<feature type="coiled-coil region" evidence="6">
    <location>
        <begin position="136"/>
        <end position="163"/>
    </location>
</feature>
<keyword evidence="6" id="KW-0175">Coiled coil</keyword>
<proteinExistence type="predicted"/>
<evidence type="ECO:0000256" key="1">
    <source>
        <dbReference type="ARBA" id="ARBA00000085"/>
    </source>
</evidence>
<evidence type="ECO:0000256" key="3">
    <source>
        <dbReference type="ARBA" id="ARBA00022553"/>
    </source>
</evidence>
<keyword evidence="9" id="KW-1185">Reference proteome</keyword>
<dbReference type="Gene3D" id="1.10.287.130">
    <property type="match status" value="1"/>
</dbReference>
<dbReference type="InterPro" id="IPR003661">
    <property type="entry name" value="HisK_dim/P_dom"/>
</dbReference>
<dbReference type="SMART" id="SM00387">
    <property type="entry name" value="HATPase_c"/>
    <property type="match status" value="1"/>
</dbReference>
<dbReference type="PANTHER" id="PTHR43304">
    <property type="entry name" value="PHYTOCHROME-LIKE PROTEIN CPH1"/>
    <property type="match status" value="1"/>
</dbReference>
<keyword evidence="3" id="KW-0597">Phosphoprotein</keyword>
<dbReference type="InterPro" id="IPR036097">
    <property type="entry name" value="HisK_dim/P_sf"/>
</dbReference>
<reference evidence="8" key="1">
    <citation type="submission" date="2023-02" db="EMBL/GenBank/DDBJ databases">
        <title>Polaribacter ponticola sp. nov., isolated from seawater.</title>
        <authorList>
            <person name="Baek J.H."/>
            <person name="Kim J.M."/>
            <person name="Choi D.G."/>
            <person name="Jeon C.O."/>
        </authorList>
    </citation>
    <scope>NUCLEOTIDE SEQUENCE</scope>
    <source>
        <strain evidence="8">MSW5</strain>
    </source>
</reference>
<evidence type="ECO:0000256" key="5">
    <source>
        <dbReference type="ARBA" id="ARBA00022777"/>
    </source>
</evidence>
<comment type="catalytic activity">
    <reaction evidence="1">
        <text>ATP + protein L-histidine = ADP + protein N-phospho-L-histidine.</text>
        <dbReference type="EC" id="2.7.13.3"/>
    </reaction>
</comment>
<organism evidence="8 9">
    <name type="scientific">Polaribacter ponticola</name>
    <dbReference type="NCBI Taxonomy" id="2978475"/>
    <lineage>
        <taxon>Bacteria</taxon>
        <taxon>Pseudomonadati</taxon>
        <taxon>Bacteroidota</taxon>
        <taxon>Flavobacteriia</taxon>
        <taxon>Flavobacteriales</taxon>
        <taxon>Flavobacteriaceae</taxon>
    </lineage>
</organism>
<evidence type="ECO:0000313" key="9">
    <source>
        <dbReference type="Proteomes" id="UP001151478"/>
    </source>
</evidence>
<dbReference type="PANTHER" id="PTHR43304:SF1">
    <property type="entry name" value="PAC DOMAIN-CONTAINING PROTEIN"/>
    <property type="match status" value="1"/>
</dbReference>
<keyword evidence="4" id="KW-0808">Transferase</keyword>
<dbReference type="EC" id="2.7.13.3" evidence="2"/>
<dbReference type="Gene3D" id="3.30.450.20">
    <property type="entry name" value="PAS domain"/>
    <property type="match status" value="1"/>
</dbReference>
<evidence type="ECO:0000256" key="2">
    <source>
        <dbReference type="ARBA" id="ARBA00012438"/>
    </source>
</evidence>
<dbReference type="InterPro" id="IPR003594">
    <property type="entry name" value="HATPase_dom"/>
</dbReference>
<dbReference type="SMART" id="SM00388">
    <property type="entry name" value="HisKA"/>
    <property type="match status" value="1"/>
</dbReference>
<dbReference type="CDD" id="cd00082">
    <property type="entry name" value="HisKA"/>
    <property type="match status" value="1"/>
</dbReference>
<dbReference type="PROSITE" id="PS50109">
    <property type="entry name" value="HIS_KIN"/>
    <property type="match status" value="1"/>
</dbReference>
<protein>
    <recommendedName>
        <fullName evidence="2">histidine kinase</fullName>
        <ecNumber evidence="2">2.7.13.3</ecNumber>
    </recommendedName>
</protein>
<dbReference type="Gene3D" id="3.30.565.10">
    <property type="entry name" value="Histidine kinase-like ATPase, C-terminal domain"/>
    <property type="match status" value="1"/>
</dbReference>
<gene>
    <name evidence="8" type="ORF">N5A56_015500</name>
</gene>
<dbReference type="InterPro" id="IPR052162">
    <property type="entry name" value="Sensor_kinase/Photoreceptor"/>
</dbReference>
<dbReference type="GO" id="GO:0016301">
    <property type="term" value="F:kinase activity"/>
    <property type="evidence" value="ECO:0007669"/>
    <property type="project" value="UniProtKB-KW"/>
</dbReference>
<feature type="domain" description="Histidine kinase" evidence="7">
    <location>
        <begin position="166"/>
        <end position="379"/>
    </location>
</feature>
<dbReference type="PRINTS" id="PR00344">
    <property type="entry name" value="BCTRLSENSOR"/>
</dbReference>
<evidence type="ECO:0000259" key="7">
    <source>
        <dbReference type="PROSITE" id="PS50109"/>
    </source>
</evidence>
<dbReference type="InterPro" id="IPR005467">
    <property type="entry name" value="His_kinase_dom"/>
</dbReference>
<dbReference type="SUPFAM" id="SSF55874">
    <property type="entry name" value="ATPase domain of HSP90 chaperone/DNA topoisomerase II/histidine kinase"/>
    <property type="match status" value="1"/>
</dbReference>
<dbReference type="Proteomes" id="UP001151478">
    <property type="component" value="Unassembled WGS sequence"/>
</dbReference>
<keyword evidence="5 8" id="KW-0418">Kinase</keyword>
<name>A0ABT5SC81_9FLAO</name>
<evidence type="ECO:0000256" key="4">
    <source>
        <dbReference type="ARBA" id="ARBA00022679"/>
    </source>
</evidence>
<dbReference type="SUPFAM" id="SSF47384">
    <property type="entry name" value="Homodimeric domain of signal transducing histidine kinase"/>
    <property type="match status" value="1"/>
</dbReference>
<accession>A0ABT5SC81</accession>
<dbReference type="RefSeq" id="WP_265726535.1">
    <property type="nucleotide sequence ID" value="NZ_JAOSLC020000003.1"/>
</dbReference>
<dbReference type="Pfam" id="PF00512">
    <property type="entry name" value="HisKA"/>
    <property type="match status" value="1"/>
</dbReference>
<evidence type="ECO:0000313" key="8">
    <source>
        <dbReference type="EMBL" id="MDD7915734.1"/>
    </source>
</evidence>
<dbReference type="EMBL" id="JAOSLC020000003">
    <property type="protein sequence ID" value="MDD7915734.1"/>
    <property type="molecule type" value="Genomic_DNA"/>
</dbReference>
<dbReference type="InterPro" id="IPR004358">
    <property type="entry name" value="Sig_transdc_His_kin-like_C"/>
</dbReference>
<dbReference type="InterPro" id="IPR036890">
    <property type="entry name" value="HATPase_C_sf"/>
</dbReference>
<comment type="caution">
    <text evidence="8">The sequence shown here is derived from an EMBL/GenBank/DDBJ whole genome shotgun (WGS) entry which is preliminary data.</text>
</comment>